<dbReference type="PANTHER" id="PTHR30251:SF4">
    <property type="entry name" value="SLR1668 PROTEIN"/>
    <property type="match status" value="1"/>
</dbReference>
<sequence>MKIRQSLVKYILFGLTLCLSFAVHADMLISPTRVLMDHENKSTTMVLRNNSNGSRTYRLSWEDKRATEDGGYNMVSESEEWPSAKDMIRVSPRQITVGPNENQTVRFNWRPPADLPSGEYRSHLLLQVIPDISEPTSTLGAETSQEGVGIQVFMQMSFSIPVVVRHDTEAPQITMESIKAVPTKNSQRMGLEMVFNRTGNASSFGKISVEMQRDANSPVEVISQSKELSIYPEIDKRTFTIPLSEASIPEGAFVRVAYEGAKEYEGILWAEQVFQAE</sequence>
<reference evidence="2 3" key="1">
    <citation type="submission" date="2016-12" db="EMBL/GenBank/DDBJ databases">
        <authorList>
            <person name="Song W.-J."/>
            <person name="Kurnit D.M."/>
        </authorList>
    </citation>
    <scope>NUCLEOTIDE SEQUENCE [LARGE SCALE GENOMIC DNA]</scope>
    <source>
        <strain evidence="2 3">IMCC3135</strain>
    </source>
</reference>
<dbReference type="InterPro" id="IPR008962">
    <property type="entry name" value="PapD-like_sf"/>
</dbReference>
<dbReference type="InterPro" id="IPR013783">
    <property type="entry name" value="Ig-like_fold"/>
</dbReference>
<dbReference type="Gene3D" id="2.60.40.10">
    <property type="entry name" value="Immunoglobulins"/>
    <property type="match status" value="1"/>
</dbReference>
<feature type="signal peptide" evidence="1">
    <location>
        <begin position="1"/>
        <end position="25"/>
    </location>
</feature>
<proteinExistence type="predicted"/>
<dbReference type="OrthoDB" id="6658153at2"/>
<dbReference type="EMBL" id="CP018632">
    <property type="protein sequence ID" value="ASJ75937.1"/>
    <property type="molecule type" value="Genomic_DNA"/>
</dbReference>
<accession>A0A2Z2P5G5</accession>
<keyword evidence="1" id="KW-0732">Signal</keyword>
<dbReference type="PANTHER" id="PTHR30251">
    <property type="entry name" value="PILUS ASSEMBLY CHAPERONE"/>
    <property type="match status" value="1"/>
</dbReference>
<evidence type="ECO:0000256" key="1">
    <source>
        <dbReference type="SAM" id="SignalP"/>
    </source>
</evidence>
<dbReference type="InterPro" id="IPR050643">
    <property type="entry name" value="Periplasmic_pilus_chap"/>
</dbReference>
<name>A0A2Z2P5G5_9GAMM</name>
<dbReference type="Proteomes" id="UP000250079">
    <property type="component" value="Chromosome"/>
</dbReference>
<dbReference type="AlphaFoldDB" id="A0A2Z2P5G5"/>
<protein>
    <recommendedName>
        <fullName evidence="4">Pili assembly chaperone N-terminal domain-containing protein</fullName>
    </recommendedName>
</protein>
<dbReference type="RefSeq" id="WP_088920774.1">
    <property type="nucleotide sequence ID" value="NZ_CP018632.1"/>
</dbReference>
<evidence type="ECO:0000313" key="3">
    <source>
        <dbReference type="Proteomes" id="UP000250079"/>
    </source>
</evidence>
<dbReference type="SUPFAM" id="SSF49354">
    <property type="entry name" value="PapD-like"/>
    <property type="match status" value="1"/>
</dbReference>
<feature type="chain" id="PRO_5016376733" description="Pili assembly chaperone N-terminal domain-containing protein" evidence="1">
    <location>
        <begin position="26"/>
        <end position="277"/>
    </location>
</feature>
<keyword evidence="3" id="KW-1185">Reference proteome</keyword>
<evidence type="ECO:0000313" key="2">
    <source>
        <dbReference type="EMBL" id="ASJ75937.1"/>
    </source>
</evidence>
<organism evidence="2 3">
    <name type="scientific">Granulosicoccus antarcticus IMCC3135</name>
    <dbReference type="NCBI Taxonomy" id="1192854"/>
    <lineage>
        <taxon>Bacteria</taxon>
        <taxon>Pseudomonadati</taxon>
        <taxon>Pseudomonadota</taxon>
        <taxon>Gammaproteobacteria</taxon>
        <taxon>Chromatiales</taxon>
        <taxon>Granulosicoccaceae</taxon>
        <taxon>Granulosicoccus</taxon>
    </lineage>
</organism>
<gene>
    <name evidence="2" type="ORF">IMCC3135_29435</name>
</gene>
<dbReference type="KEGG" id="gai:IMCC3135_29435"/>
<evidence type="ECO:0008006" key="4">
    <source>
        <dbReference type="Google" id="ProtNLM"/>
    </source>
</evidence>